<proteinExistence type="predicted"/>
<reference evidence="2 3" key="1">
    <citation type="submission" date="2020-08" db="EMBL/GenBank/DDBJ databases">
        <title>Genome sequencing of Purple Non-Sulfur Bacteria from various extreme environments.</title>
        <authorList>
            <person name="Mayer M."/>
        </authorList>
    </citation>
    <scope>NUCLEOTIDE SEQUENCE [LARGE SCALE GENOMIC DNA]</scope>
    <source>
        <strain evidence="2 3">JA135</strain>
    </source>
</reference>
<protein>
    <recommendedName>
        <fullName evidence="4">Lipoprotein</fullName>
    </recommendedName>
</protein>
<evidence type="ECO:0000313" key="2">
    <source>
        <dbReference type="EMBL" id="MBB4287215.1"/>
    </source>
</evidence>
<comment type="caution">
    <text evidence="2">The sequence shown here is derived from an EMBL/GenBank/DDBJ whole genome shotgun (WGS) entry which is preliminary data.</text>
</comment>
<dbReference type="RefSeq" id="WP_184436744.1">
    <property type="nucleotide sequence ID" value="NZ_JACIGI010000030.1"/>
</dbReference>
<dbReference type="AlphaFoldDB" id="A0A7W6S2J0"/>
<name>A0A7W6S2J0_9PROT</name>
<dbReference type="Proteomes" id="UP000555728">
    <property type="component" value="Unassembled WGS sequence"/>
</dbReference>
<evidence type="ECO:0000313" key="3">
    <source>
        <dbReference type="Proteomes" id="UP000555728"/>
    </source>
</evidence>
<gene>
    <name evidence="2" type="ORF">GGD88_002959</name>
</gene>
<accession>A0A7W6S2J0</accession>
<sequence>MPRSRLAAVLLALAPLAACGSGGPGAEMDDATHLTLYCQTHRCVCVEDGFLPFGAADKREPEWSLTGEPSCLDGYTLDTVTD</sequence>
<keyword evidence="1" id="KW-0732">Signal</keyword>
<keyword evidence="3" id="KW-1185">Reference proteome</keyword>
<evidence type="ECO:0008006" key="4">
    <source>
        <dbReference type="Google" id="ProtNLM"/>
    </source>
</evidence>
<feature type="chain" id="PRO_5031366502" description="Lipoprotein" evidence="1">
    <location>
        <begin position="21"/>
        <end position="82"/>
    </location>
</feature>
<evidence type="ECO:0000256" key="1">
    <source>
        <dbReference type="SAM" id="SignalP"/>
    </source>
</evidence>
<organism evidence="2 3">
    <name type="scientific">Roseospira goensis</name>
    <dbReference type="NCBI Taxonomy" id="391922"/>
    <lineage>
        <taxon>Bacteria</taxon>
        <taxon>Pseudomonadati</taxon>
        <taxon>Pseudomonadota</taxon>
        <taxon>Alphaproteobacteria</taxon>
        <taxon>Rhodospirillales</taxon>
        <taxon>Rhodospirillaceae</taxon>
        <taxon>Roseospira</taxon>
    </lineage>
</organism>
<feature type="signal peptide" evidence="1">
    <location>
        <begin position="1"/>
        <end position="20"/>
    </location>
</feature>
<dbReference type="EMBL" id="JACIGI010000030">
    <property type="protein sequence ID" value="MBB4287215.1"/>
    <property type="molecule type" value="Genomic_DNA"/>
</dbReference>